<dbReference type="Proteomes" id="UP000299102">
    <property type="component" value="Unassembled WGS sequence"/>
</dbReference>
<protein>
    <submittedName>
        <fullName evidence="1">Uncharacterized protein</fullName>
    </submittedName>
</protein>
<evidence type="ECO:0000313" key="2">
    <source>
        <dbReference type="Proteomes" id="UP000299102"/>
    </source>
</evidence>
<sequence length="121" mass="13504">MCTAVGSVKRTKLCRSEFGCELYTAQILRFPTLPHPSAAFLFHAILRRFRGELHSGRVSSCSTVRWSKGSGESACLLRHGTVTVQYCLEVTCLRGCRPRTDIFDVITSYKSMNDGCAHEKV</sequence>
<reference evidence="1 2" key="1">
    <citation type="journal article" date="2019" name="Commun. Biol.">
        <title>The bagworm genome reveals a unique fibroin gene that provides high tensile strength.</title>
        <authorList>
            <person name="Kono N."/>
            <person name="Nakamura H."/>
            <person name="Ohtoshi R."/>
            <person name="Tomita M."/>
            <person name="Numata K."/>
            <person name="Arakawa K."/>
        </authorList>
    </citation>
    <scope>NUCLEOTIDE SEQUENCE [LARGE SCALE GENOMIC DNA]</scope>
</reference>
<evidence type="ECO:0000313" key="1">
    <source>
        <dbReference type="EMBL" id="GBP36468.1"/>
    </source>
</evidence>
<organism evidence="1 2">
    <name type="scientific">Eumeta variegata</name>
    <name type="common">Bagworm moth</name>
    <name type="synonym">Eumeta japonica</name>
    <dbReference type="NCBI Taxonomy" id="151549"/>
    <lineage>
        <taxon>Eukaryota</taxon>
        <taxon>Metazoa</taxon>
        <taxon>Ecdysozoa</taxon>
        <taxon>Arthropoda</taxon>
        <taxon>Hexapoda</taxon>
        <taxon>Insecta</taxon>
        <taxon>Pterygota</taxon>
        <taxon>Neoptera</taxon>
        <taxon>Endopterygota</taxon>
        <taxon>Lepidoptera</taxon>
        <taxon>Glossata</taxon>
        <taxon>Ditrysia</taxon>
        <taxon>Tineoidea</taxon>
        <taxon>Psychidae</taxon>
        <taxon>Oiketicinae</taxon>
        <taxon>Eumeta</taxon>
    </lineage>
</organism>
<proteinExistence type="predicted"/>
<keyword evidence="2" id="KW-1185">Reference proteome</keyword>
<dbReference type="AlphaFoldDB" id="A0A4C1VBG1"/>
<accession>A0A4C1VBG1</accession>
<gene>
    <name evidence="1" type="ORF">EVAR_88048_1</name>
</gene>
<comment type="caution">
    <text evidence="1">The sequence shown here is derived from an EMBL/GenBank/DDBJ whole genome shotgun (WGS) entry which is preliminary data.</text>
</comment>
<name>A0A4C1VBG1_EUMVA</name>
<dbReference type="EMBL" id="BGZK01000318">
    <property type="protein sequence ID" value="GBP36468.1"/>
    <property type="molecule type" value="Genomic_DNA"/>
</dbReference>